<reference evidence="1" key="1">
    <citation type="journal article" date="2015" name="Nature">
        <title>Complex archaea that bridge the gap between prokaryotes and eukaryotes.</title>
        <authorList>
            <person name="Spang A."/>
            <person name="Saw J.H."/>
            <person name="Jorgensen S.L."/>
            <person name="Zaremba-Niedzwiedzka K."/>
            <person name="Martijn J."/>
            <person name="Lind A.E."/>
            <person name="van Eijk R."/>
            <person name="Schleper C."/>
            <person name="Guy L."/>
            <person name="Ettema T.J."/>
        </authorList>
    </citation>
    <scope>NUCLEOTIDE SEQUENCE</scope>
</reference>
<organism evidence="1">
    <name type="scientific">marine sediment metagenome</name>
    <dbReference type="NCBI Taxonomy" id="412755"/>
    <lineage>
        <taxon>unclassified sequences</taxon>
        <taxon>metagenomes</taxon>
        <taxon>ecological metagenomes</taxon>
    </lineage>
</organism>
<proteinExistence type="predicted"/>
<accession>A0A0F8X1T4</accession>
<dbReference type="SUPFAM" id="SSF53649">
    <property type="entry name" value="Alkaline phosphatase-like"/>
    <property type="match status" value="1"/>
</dbReference>
<dbReference type="InterPro" id="IPR017850">
    <property type="entry name" value="Alkaline_phosphatase_core_sf"/>
</dbReference>
<protein>
    <recommendedName>
        <fullName evidence="2">Sulfatase N-terminal domain-containing protein</fullName>
    </recommendedName>
</protein>
<comment type="caution">
    <text evidence="1">The sequence shown here is derived from an EMBL/GenBank/DDBJ whole genome shotgun (WGS) entry which is preliminary data.</text>
</comment>
<sequence>MPPHWDGRGFGEAFRAGRSDGRDYVVFGQNCWACQRSVRWDDHVFIRTYHTGLKELPARMTFNVADDPHELNDLTESRPELADHGQALIEQWTAEMLATSDYATDPMWTVMREGGPYHCREIAKRYLPHLRSTGRAHHADFLEAHPTGLAEGV</sequence>
<evidence type="ECO:0008006" key="2">
    <source>
        <dbReference type="Google" id="ProtNLM"/>
    </source>
</evidence>
<dbReference type="AlphaFoldDB" id="A0A0F8X1T4"/>
<dbReference type="Gene3D" id="3.40.720.10">
    <property type="entry name" value="Alkaline Phosphatase, subunit A"/>
    <property type="match status" value="1"/>
</dbReference>
<gene>
    <name evidence="1" type="ORF">LCGC14_3000140</name>
</gene>
<name>A0A0F8X1T4_9ZZZZ</name>
<dbReference type="EMBL" id="LAZR01061795">
    <property type="protein sequence ID" value="KKK62858.1"/>
    <property type="molecule type" value="Genomic_DNA"/>
</dbReference>
<evidence type="ECO:0000313" key="1">
    <source>
        <dbReference type="EMBL" id="KKK62858.1"/>
    </source>
</evidence>